<dbReference type="EMBL" id="JAAXPG010000015">
    <property type="protein sequence ID" value="NKY99318.1"/>
    <property type="molecule type" value="Genomic_DNA"/>
</dbReference>
<dbReference type="Pfam" id="PF01593">
    <property type="entry name" value="Amino_oxidase"/>
    <property type="match status" value="1"/>
</dbReference>
<organism evidence="2 3">
    <name type="scientific">Nocardiopsis alborubida</name>
    <dbReference type="NCBI Taxonomy" id="146802"/>
    <lineage>
        <taxon>Bacteria</taxon>
        <taxon>Bacillati</taxon>
        <taxon>Actinomycetota</taxon>
        <taxon>Actinomycetes</taxon>
        <taxon>Streptosporangiales</taxon>
        <taxon>Nocardiopsidaceae</taxon>
        <taxon>Nocardiopsis</taxon>
    </lineage>
</organism>
<sequence length="456" mass="47967">MSEGLDVAVVGAGPAGLATAHALARAGRSVRVLEADEAVGGRMRTLREHGCLIDTGAEMLPPAKAYPATWRLIREVGLDADRGAVPRIRGALASWREGRARPHVGRPLGLLTGAGLSPRARADLLRLQTRLARLGLDPEHPERSPLGARTLAELLRPYHPELRYRLIGALAAGFFGWDPEHTAAAPFAAHLVSAGSSARWRTYRDGMDTLARFLADRLDVVTGHPVTGVSAGPDGVRLDSPAGAVTARAAVLAVPAPVAVGLHPGASGVERAYLEACEYAPMLRVSLVLDRPMEPPGARGGFATLVPALEDPLLNVVTADHNKHPGRVPAGRGLVSLVASPRGAAELLDASDALVAERLTARAEHLLPGLSRHVETVRVHRFRHGLPAAGPRALRERSAFVVRPPAAVDYAGDWISLRPCSEGAVSSAATAAARVLAFLASTAQTPVPTSSEDRRP</sequence>
<name>A0A7X6MD87_9ACTN</name>
<dbReference type="Gene3D" id="3.50.50.60">
    <property type="entry name" value="FAD/NAD(P)-binding domain"/>
    <property type="match status" value="1"/>
</dbReference>
<dbReference type="InterPro" id="IPR002937">
    <property type="entry name" value="Amino_oxidase"/>
</dbReference>
<protein>
    <submittedName>
        <fullName evidence="2">FAD-dependent oxidoreductase</fullName>
    </submittedName>
</protein>
<proteinExistence type="predicted"/>
<gene>
    <name evidence="2" type="ORF">HGB44_16845</name>
</gene>
<dbReference type="AlphaFoldDB" id="A0A7X6MD87"/>
<evidence type="ECO:0000259" key="1">
    <source>
        <dbReference type="Pfam" id="PF01593"/>
    </source>
</evidence>
<dbReference type="InterPro" id="IPR050464">
    <property type="entry name" value="Zeta_carotene_desat/Oxidored"/>
</dbReference>
<keyword evidence="3" id="KW-1185">Reference proteome</keyword>
<dbReference type="RefSeq" id="WP_061079106.1">
    <property type="nucleotide sequence ID" value="NZ_JAAXPG010000015.1"/>
</dbReference>
<dbReference type="SUPFAM" id="SSF51905">
    <property type="entry name" value="FAD/NAD(P)-binding domain"/>
    <property type="match status" value="1"/>
</dbReference>
<reference evidence="2 3" key="1">
    <citation type="submission" date="2020-04" db="EMBL/GenBank/DDBJ databases">
        <title>MicrobeNet Type strains.</title>
        <authorList>
            <person name="Nicholson A.C."/>
        </authorList>
    </citation>
    <scope>NUCLEOTIDE SEQUENCE [LARGE SCALE GENOMIC DNA]</scope>
    <source>
        <strain evidence="2 3">ATCC 23612</strain>
    </source>
</reference>
<dbReference type="Gene3D" id="1.10.3110.10">
    <property type="entry name" value="protoporphyrinogen ix oxidase, domain 3"/>
    <property type="match status" value="1"/>
</dbReference>
<comment type="caution">
    <text evidence="2">The sequence shown here is derived from an EMBL/GenBank/DDBJ whole genome shotgun (WGS) entry which is preliminary data.</text>
</comment>
<feature type="domain" description="Amine oxidase" evidence="1">
    <location>
        <begin position="15"/>
        <end position="436"/>
    </location>
</feature>
<evidence type="ECO:0000313" key="3">
    <source>
        <dbReference type="Proteomes" id="UP000553209"/>
    </source>
</evidence>
<dbReference type="PRINTS" id="PR00420">
    <property type="entry name" value="RNGMNOXGNASE"/>
</dbReference>
<dbReference type="Gene3D" id="3.90.660.20">
    <property type="entry name" value="Protoporphyrinogen oxidase, mitochondrial, domain 2"/>
    <property type="match status" value="1"/>
</dbReference>
<accession>A0A7X6MD87</accession>
<dbReference type="GO" id="GO:0016491">
    <property type="term" value="F:oxidoreductase activity"/>
    <property type="evidence" value="ECO:0007669"/>
    <property type="project" value="InterPro"/>
</dbReference>
<dbReference type="PANTHER" id="PTHR42923">
    <property type="entry name" value="PROTOPORPHYRINOGEN OXIDASE"/>
    <property type="match status" value="1"/>
</dbReference>
<evidence type="ECO:0000313" key="2">
    <source>
        <dbReference type="EMBL" id="NKY99318.1"/>
    </source>
</evidence>
<dbReference type="SUPFAM" id="SSF54373">
    <property type="entry name" value="FAD-linked reductases, C-terminal domain"/>
    <property type="match status" value="1"/>
</dbReference>
<dbReference type="Proteomes" id="UP000553209">
    <property type="component" value="Unassembled WGS sequence"/>
</dbReference>
<dbReference type="InterPro" id="IPR036188">
    <property type="entry name" value="FAD/NAD-bd_sf"/>
</dbReference>